<proteinExistence type="predicted"/>
<dbReference type="Proteomes" id="UP001055072">
    <property type="component" value="Unassembled WGS sequence"/>
</dbReference>
<dbReference type="EMBL" id="MU274900">
    <property type="protein sequence ID" value="KAI0094988.1"/>
    <property type="molecule type" value="Genomic_DNA"/>
</dbReference>
<evidence type="ECO:0000313" key="1">
    <source>
        <dbReference type="EMBL" id="KAI0094988.1"/>
    </source>
</evidence>
<comment type="caution">
    <text evidence="1">The sequence shown here is derived from an EMBL/GenBank/DDBJ whole genome shotgun (WGS) entry which is preliminary data.</text>
</comment>
<gene>
    <name evidence="1" type="ORF">BDY19DRAFT_988772</name>
</gene>
<protein>
    <submittedName>
        <fullName evidence="1">Uncharacterized protein</fullName>
    </submittedName>
</protein>
<organism evidence="1 2">
    <name type="scientific">Irpex rosettiformis</name>
    <dbReference type="NCBI Taxonomy" id="378272"/>
    <lineage>
        <taxon>Eukaryota</taxon>
        <taxon>Fungi</taxon>
        <taxon>Dikarya</taxon>
        <taxon>Basidiomycota</taxon>
        <taxon>Agaricomycotina</taxon>
        <taxon>Agaricomycetes</taxon>
        <taxon>Polyporales</taxon>
        <taxon>Irpicaceae</taxon>
        <taxon>Irpex</taxon>
    </lineage>
</organism>
<keyword evidence="2" id="KW-1185">Reference proteome</keyword>
<accession>A0ACB8UL45</accession>
<sequence length="283" mass="31917">MFSARRVAQCSRMTASSSRVPSSSLHSSAILHARVKSPEAKANLEKRLAKERAAELSRPHVVLGNKPGDETKWKNCDLAKVLVTEEDVRAAPLLPSDPTLEGKVDLPNYVNFGIGEEEKKMLFESLPEMSVEAYRLRAQKSNAKKGKPVSAEELQAIEEKYAPLEHYKAGMLARVVDLQNANAKGIAYENRRRCVEAFSEEGNPNDTGRPEVQAAILTMRIRNVWQHINQFKHDVASRRGLRTLIHKRAKVLRYLKRKDRDRYDAVLDRLGLEPKSVEGELVI</sequence>
<evidence type="ECO:0000313" key="2">
    <source>
        <dbReference type="Proteomes" id="UP001055072"/>
    </source>
</evidence>
<reference evidence="1" key="1">
    <citation type="journal article" date="2021" name="Environ. Microbiol.">
        <title>Gene family expansions and transcriptome signatures uncover fungal adaptations to wood decay.</title>
        <authorList>
            <person name="Hage H."/>
            <person name="Miyauchi S."/>
            <person name="Viragh M."/>
            <person name="Drula E."/>
            <person name="Min B."/>
            <person name="Chaduli D."/>
            <person name="Navarro D."/>
            <person name="Favel A."/>
            <person name="Norest M."/>
            <person name="Lesage-Meessen L."/>
            <person name="Balint B."/>
            <person name="Merenyi Z."/>
            <person name="de Eugenio L."/>
            <person name="Morin E."/>
            <person name="Martinez A.T."/>
            <person name="Baldrian P."/>
            <person name="Stursova M."/>
            <person name="Martinez M.J."/>
            <person name="Novotny C."/>
            <person name="Magnuson J.K."/>
            <person name="Spatafora J.W."/>
            <person name="Maurice S."/>
            <person name="Pangilinan J."/>
            <person name="Andreopoulos W."/>
            <person name="LaButti K."/>
            <person name="Hundley H."/>
            <person name="Na H."/>
            <person name="Kuo A."/>
            <person name="Barry K."/>
            <person name="Lipzen A."/>
            <person name="Henrissat B."/>
            <person name="Riley R."/>
            <person name="Ahrendt S."/>
            <person name="Nagy L.G."/>
            <person name="Grigoriev I.V."/>
            <person name="Martin F."/>
            <person name="Rosso M.N."/>
        </authorList>
    </citation>
    <scope>NUCLEOTIDE SEQUENCE</scope>
    <source>
        <strain evidence="1">CBS 384.51</strain>
    </source>
</reference>
<name>A0ACB8UL45_9APHY</name>